<dbReference type="AlphaFoldDB" id="E0U6R2"/>
<accession>E0U6R2</accession>
<dbReference type="EMBL" id="CP002198">
    <property type="protein sequence ID" value="ADN14821.1"/>
    <property type="molecule type" value="Genomic_DNA"/>
</dbReference>
<dbReference type="eggNOG" id="ENOG502ZKYI">
    <property type="taxonomic scope" value="Bacteria"/>
</dbReference>
<sequence length="59" mass="7429">MMWKIRHFCFAFWLYLNQPLEGSESQSVWHMSRFWYLYKIQFLETCLEKDINSESHYTQ</sequence>
<evidence type="ECO:0000313" key="1">
    <source>
        <dbReference type="EMBL" id="ADN14821.1"/>
    </source>
</evidence>
<name>E0U6R2_GLOV7</name>
<dbReference type="KEGG" id="cyj:Cyan7822_2862"/>
<keyword evidence="2" id="KW-1185">Reference proteome</keyword>
<reference evidence="2" key="1">
    <citation type="journal article" date="2011" name="MBio">
        <title>Novel metabolic attributes of the genus Cyanothece, comprising a group of unicellular nitrogen-fixing Cyanobacteria.</title>
        <authorList>
            <person name="Bandyopadhyay A."/>
            <person name="Elvitigala T."/>
            <person name="Welsh E."/>
            <person name="Stockel J."/>
            <person name="Liberton M."/>
            <person name="Min H."/>
            <person name="Sherman L.A."/>
            <person name="Pakrasi H.B."/>
        </authorList>
    </citation>
    <scope>NUCLEOTIDE SEQUENCE [LARGE SCALE GENOMIC DNA]</scope>
    <source>
        <strain evidence="2">PCC 7822</strain>
    </source>
</reference>
<organism evidence="1 2">
    <name type="scientific">Gloeothece verrucosa (strain PCC 7822)</name>
    <name type="common">Cyanothece sp. (strain PCC 7822)</name>
    <dbReference type="NCBI Taxonomy" id="497965"/>
    <lineage>
        <taxon>Bacteria</taxon>
        <taxon>Bacillati</taxon>
        <taxon>Cyanobacteriota</taxon>
        <taxon>Cyanophyceae</taxon>
        <taxon>Oscillatoriophycideae</taxon>
        <taxon>Chroococcales</taxon>
        <taxon>Aphanothecaceae</taxon>
        <taxon>Gloeothece</taxon>
        <taxon>Gloeothece verrucosa</taxon>
    </lineage>
</organism>
<protein>
    <submittedName>
        <fullName evidence="1">Uncharacterized protein</fullName>
    </submittedName>
</protein>
<dbReference type="HOGENOM" id="CLU_197650_0_0_3"/>
<gene>
    <name evidence="1" type="ordered locus">Cyan7822_2862</name>
</gene>
<evidence type="ECO:0000313" key="2">
    <source>
        <dbReference type="Proteomes" id="UP000008206"/>
    </source>
</evidence>
<dbReference type="STRING" id="497965.Cyan7822_2862"/>
<dbReference type="Proteomes" id="UP000008206">
    <property type="component" value="Chromosome"/>
</dbReference>
<proteinExistence type="predicted"/>